<sequence length="103" mass="11871">MGITASKDNNDKLQIKIEQNTNEGVFKAVVTPERSKFLSYLKSNQEFHAILQQHPTLVYSFEELDYFTINLQAPDIKTINDVVYKLNRIYNEFLLSAQTVSKA</sequence>
<dbReference type="Proteomes" id="UP000076078">
    <property type="component" value="Unassembled WGS sequence"/>
</dbReference>
<reference evidence="1 2" key="1">
    <citation type="submission" date="2015-12" db="EMBL/GenBank/DDBJ databases">
        <title>Dictyostelia acquired genes for synthesis and detection of signals that induce cell-type specialization by lateral gene transfer from prokaryotes.</title>
        <authorList>
            <person name="Gloeckner G."/>
            <person name="Schaap P."/>
        </authorList>
    </citation>
    <scope>NUCLEOTIDE SEQUENCE [LARGE SCALE GENOMIC DNA]</scope>
    <source>
        <strain evidence="1 2">TK</strain>
    </source>
</reference>
<proteinExistence type="predicted"/>
<gene>
    <name evidence="1" type="ORF">DLAC_10923</name>
</gene>
<accession>A0A151Z2R6</accession>
<evidence type="ECO:0000313" key="1">
    <source>
        <dbReference type="EMBL" id="KYQ88238.1"/>
    </source>
</evidence>
<evidence type="ECO:0000313" key="2">
    <source>
        <dbReference type="Proteomes" id="UP000076078"/>
    </source>
</evidence>
<comment type="caution">
    <text evidence="1">The sequence shown here is derived from an EMBL/GenBank/DDBJ whole genome shotgun (WGS) entry which is preliminary data.</text>
</comment>
<keyword evidence="2" id="KW-1185">Reference proteome</keyword>
<protein>
    <submittedName>
        <fullName evidence="1">Uncharacterized protein</fullName>
    </submittedName>
</protein>
<name>A0A151Z2R6_TIELA</name>
<dbReference type="AlphaFoldDB" id="A0A151Z2R6"/>
<dbReference type="EMBL" id="LODT01000051">
    <property type="protein sequence ID" value="KYQ88238.1"/>
    <property type="molecule type" value="Genomic_DNA"/>
</dbReference>
<dbReference type="InParanoid" id="A0A151Z2R6"/>
<organism evidence="1 2">
    <name type="scientific">Tieghemostelium lacteum</name>
    <name type="common">Slime mold</name>
    <name type="synonym">Dictyostelium lacteum</name>
    <dbReference type="NCBI Taxonomy" id="361077"/>
    <lineage>
        <taxon>Eukaryota</taxon>
        <taxon>Amoebozoa</taxon>
        <taxon>Evosea</taxon>
        <taxon>Eumycetozoa</taxon>
        <taxon>Dictyostelia</taxon>
        <taxon>Dictyosteliales</taxon>
        <taxon>Raperosteliaceae</taxon>
        <taxon>Tieghemostelium</taxon>
    </lineage>
</organism>